<reference evidence="1" key="1">
    <citation type="submission" date="2021-02" db="EMBL/GenBank/DDBJ databases">
        <authorList>
            <person name="Nowell W R."/>
        </authorList>
    </citation>
    <scope>NUCLEOTIDE SEQUENCE</scope>
</reference>
<protein>
    <submittedName>
        <fullName evidence="1">Uncharacterized protein</fullName>
    </submittedName>
</protein>
<gene>
    <name evidence="1" type="ORF">JXQ802_LOCUS314</name>
</gene>
<proteinExistence type="predicted"/>
<dbReference type="EMBL" id="CAJNOL010000003">
    <property type="protein sequence ID" value="CAF0728452.1"/>
    <property type="molecule type" value="Genomic_DNA"/>
</dbReference>
<organism evidence="1 2">
    <name type="scientific">Rotaria sordida</name>
    <dbReference type="NCBI Taxonomy" id="392033"/>
    <lineage>
        <taxon>Eukaryota</taxon>
        <taxon>Metazoa</taxon>
        <taxon>Spiralia</taxon>
        <taxon>Gnathifera</taxon>
        <taxon>Rotifera</taxon>
        <taxon>Eurotatoria</taxon>
        <taxon>Bdelloidea</taxon>
        <taxon>Philodinida</taxon>
        <taxon>Philodinidae</taxon>
        <taxon>Rotaria</taxon>
    </lineage>
</organism>
<comment type="caution">
    <text evidence="1">The sequence shown here is derived from an EMBL/GenBank/DDBJ whole genome shotgun (WGS) entry which is preliminary data.</text>
</comment>
<accession>A0A813MYX1</accession>
<dbReference type="AlphaFoldDB" id="A0A813MYX1"/>
<sequence length="164" mass="19457">MKRSEYVGAGVGRLCSYRSIILKKQLKTYFKKKKRKQQQEQQINEYHLKNISNVIIHHQSQQIESSSIQHSTMVDFQLTPDLSKRKYIYKDITLSNDNQNHMNWRVFQCTQQSSSSMSYFDQSVTNDRNYNPFYFTNNPISLPDIRIGLSRHHSIKQLHKTVIN</sequence>
<evidence type="ECO:0000313" key="2">
    <source>
        <dbReference type="Proteomes" id="UP000663870"/>
    </source>
</evidence>
<keyword evidence="2" id="KW-1185">Reference proteome</keyword>
<name>A0A813MYX1_9BILA</name>
<evidence type="ECO:0000313" key="1">
    <source>
        <dbReference type="EMBL" id="CAF0728452.1"/>
    </source>
</evidence>
<dbReference type="Proteomes" id="UP000663870">
    <property type="component" value="Unassembled WGS sequence"/>
</dbReference>